<dbReference type="Proteomes" id="UP001445076">
    <property type="component" value="Unassembled WGS sequence"/>
</dbReference>
<protein>
    <submittedName>
        <fullName evidence="1">Uncharacterized protein</fullName>
    </submittedName>
</protein>
<keyword evidence="2" id="KW-1185">Reference proteome</keyword>
<evidence type="ECO:0000313" key="2">
    <source>
        <dbReference type="Proteomes" id="UP001445076"/>
    </source>
</evidence>
<reference evidence="1 2" key="1">
    <citation type="journal article" date="2024" name="BMC Genomics">
        <title>Genome assembly of redclaw crayfish (Cherax quadricarinatus) provides insights into its immune adaptation and hypoxia tolerance.</title>
        <authorList>
            <person name="Liu Z."/>
            <person name="Zheng J."/>
            <person name="Li H."/>
            <person name="Fang K."/>
            <person name="Wang S."/>
            <person name="He J."/>
            <person name="Zhou D."/>
            <person name="Weng S."/>
            <person name="Chi M."/>
            <person name="Gu Z."/>
            <person name="He J."/>
            <person name="Li F."/>
            <person name="Wang M."/>
        </authorList>
    </citation>
    <scope>NUCLEOTIDE SEQUENCE [LARGE SCALE GENOMIC DNA]</scope>
    <source>
        <strain evidence="1">ZL_2023a</strain>
    </source>
</reference>
<sequence>ECLCVSITCQGSQVIVTQAVGLVRIEEKLESAILLVDNKSTDVVIQKDKRTPLEVVVTPPGALSNAEFFWYGEGGGSPVESHYHTRHKYFESTGEWVLYVEVINSISQVRSNNVSVLVV</sequence>
<gene>
    <name evidence="1" type="ORF">OTU49_008275</name>
</gene>
<proteinExistence type="predicted"/>
<dbReference type="AlphaFoldDB" id="A0AAW0WP62"/>
<organism evidence="1 2">
    <name type="scientific">Cherax quadricarinatus</name>
    <name type="common">Australian red claw crayfish</name>
    <dbReference type="NCBI Taxonomy" id="27406"/>
    <lineage>
        <taxon>Eukaryota</taxon>
        <taxon>Metazoa</taxon>
        <taxon>Ecdysozoa</taxon>
        <taxon>Arthropoda</taxon>
        <taxon>Crustacea</taxon>
        <taxon>Multicrustacea</taxon>
        <taxon>Malacostraca</taxon>
        <taxon>Eumalacostraca</taxon>
        <taxon>Eucarida</taxon>
        <taxon>Decapoda</taxon>
        <taxon>Pleocyemata</taxon>
        <taxon>Astacidea</taxon>
        <taxon>Parastacoidea</taxon>
        <taxon>Parastacidae</taxon>
        <taxon>Cherax</taxon>
    </lineage>
</organism>
<dbReference type="EMBL" id="JARKIK010000066">
    <property type="protein sequence ID" value="KAK8729699.1"/>
    <property type="molecule type" value="Genomic_DNA"/>
</dbReference>
<feature type="non-terminal residue" evidence="1">
    <location>
        <position position="119"/>
    </location>
</feature>
<name>A0AAW0WP62_CHEQU</name>
<comment type="caution">
    <text evidence="1">The sequence shown here is derived from an EMBL/GenBank/DDBJ whole genome shotgun (WGS) entry which is preliminary data.</text>
</comment>
<evidence type="ECO:0000313" key="1">
    <source>
        <dbReference type="EMBL" id="KAK8729699.1"/>
    </source>
</evidence>
<accession>A0AAW0WP62</accession>
<feature type="non-terminal residue" evidence="1">
    <location>
        <position position="1"/>
    </location>
</feature>